<evidence type="ECO:0008006" key="3">
    <source>
        <dbReference type="Google" id="ProtNLM"/>
    </source>
</evidence>
<name>A0A238JES4_9RHOB</name>
<organism evidence="1 2">
    <name type="scientific">Pelagimonas phthalicica</name>
    <dbReference type="NCBI Taxonomy" id="1037362"/>
    <lineage>
        <taxon>Bacteria</taxon>
        <taxon>Pseudomonadati</taxon>
        <taxon>Pseudomonadota</taxon>
        <taxon>Alphaproteobacteria</taxon>
        <taxon>Rhodobacterales</taxon>
        <taxon>Roseobacteraceae</taxon>
        <taxon>Pelagimonas</taxon>
    </lineage>
</organism>
<dbReference type="SUPFAM" id="SSF54637">
    <property type="entry name" value="Thioesterase/thiol ester dehydrase-isomerase"/>
    <property type="match status" value="1"/>
</dbReference>
<accession>A0A238JES4</accession>
<dbReference type="InterPro" id="IPR029069">
    <property type="entry name" value="HotDog_dom_sf"/>
</dbReference>
<gene>
    <name evidence="1" type="ORF">TRP8649_03052</name>
</gene>
<keyword evidence="2" id="KW-1185">Reference proteome</keyword>
<dbReference type="InterPro" id="IPR027961">
    <property type="entry name" value="DUF4442"/>
</dbReference>
<reference evidence="2" key="1">
    <citation type="submission" date="2017-05" db="EMBL/GenBank/DDBJ databases">
        <authorList>
            <person name="Rodrigo-Torres L."/>
            <person name="Arahal R. D."/>
            <person name="Lucena T."/>
        </authorList>
    </citation>
    <scope>NUCLEOTIDE SEQUENCE [LARGE SCALE GENOMIC DNA]</scope>
    <source>
        <strain evidence="2">CECT 8649</strain>
    </source>
</reference>
<dbReference type="Pfam" id="PF14539">
    <property type="entry name" value="DUF4442"/>
    <property type="match status" value="1"/>
</dbReference>
<evidence type="ECO:0000313" key="2">
    <source>
        <dbReference type="Proteomes" id="UP000225972"/>
    </source>
</evidence>
<proteinExistence type="predicted"/>
<evidence type="ECO:0000313" key="1">
    <source>
        <dbReference type="EMBL" id="SMX28925.1"/>
    </source>
</evidence>
<dbReference type="EMBL" id="FXXP01000002">
    <property type="protein sequence ID" value="SMX28925.1"/>
    <property type="molecule type" value="Genomic_DNA"/>
</dbReference>
<protein>
    <recommendedName>
        <fullName evidence="3">DUF4442 domain-containing protein</fullName>
    </recommendedName>
</protein>
<dbReference type="Gene3D" id="3.10.129.10">
    <property type="entry name" value="Hotdog Thioesterase"/>
    <property type="match status" value="1"/>
</dbReference>
<sequence length="170" mass="19082">MQNTALELPRNHLNGVLDRIAFLPEKWRLRAFDLFLGRLIRAYATVGIRTEVLQPTRVEMSLRNRRKFRNHVGGIHGVVCQMPGEFAAGILLAHWVPKGAVVVVRRMQAELHKPIRGDIRAVATLTEDQLRPAMEQDKGEVTVSIQLTDSSGNQPIAADITMAWFPKIAT</sequence>
<dbReference type="RefSeq" id="WP_099246617.1">
    <property type="nucleotide sequence ID" value="NZ_FXXP01000002.1"/>
</dbReference>
<dbReference type="AlphaFoldDB" id="A0A238JES4"/>
<dbReference type="Proteomes" id="UP000225972">
    <property type="component" value="Unassembled WGS sequence"/>
</dbReference>
<dbReference type="OrthoDB" id="793353at2"/>